<sequence length="253" mass="27769">MKKARPGGGKTEITNLGKNVKVGSSFPTGGRLLSVSTGKTSLNKTSMAPTYKTAKTHKSSTTFGVVWIPRRKTNKYHRDTVYNSHKNDRSYNRAPSMYNFMSGDSPSHDTLLKKKDEESALIVPEHSGHSSLAAASAGAAIAASELPPDLVSTNLDEKQEFIKREKEDDKGAAGDIDSKKQGESIDNKPQTEKDRDKEVKTEKEKLGDNVDSVFLRSPPPHKARSNASTPQEEEDCGIKCLYYTLQCCDCVLM</sequence>
<gene>
    <name evidence="3" type="primary">LOC112049747</name>
</gene>
<dbReference type="GeneID" id="112049747"/>
<dbReference type="KEGG" id="bany:112049747"/>
<dbReference type="AlphaFoldDB" id="A0A6J1NEW6"/>
<dbReference type="OrthoDB" id="6608749at2759"/>
<evidence type="ECO:0000256" key="1">
    <source>
        <dbReference type="SAM" id="MobiDB-lite"/>
    </source>
</evidence>
<reference evidence="3" key="1">
    <citation type="submission" date="2025-08" db="UniProtKB">
        <authorList>
            <consortium name="RefSeq"/>
        </authorList>
    </citation>
    <scope>IDENTIFICATION</scope>
</reference>
<name>A0A6J1NEW6_BICAN</name>
<feature type="compositionally biased region" description="Basic and acidic residues" evidence="1">
    <location>
        <begin position="155"/>
        <end position="208"/>
    </location>
</feature>
<organism evidence="2 3">
    <name type="scientific">Bicyclus anynana</name>
    <name type="common">Squinting bush brown butterfly</name>
    <dbReference type="NCBI Taxonomy" id="110368"/>
    <lineage>
        <taxon>Eukaryota</taxon>
        <taxon>Metazoa</taxon>
        <taxon>Ecdysozoa</taxon>
        <taxon>Arthropoda</taxon>
        <taxon>Hexapoda</taxon>
        <taxon>Insecta</taxon>
        <taxon>Pterygota</taxon>
        <taxon>Neoptera</taxon>
        <taxon>Endopterygota</taxon>
        <taxon>Lepidoptera</taxon>
        <taxon>Glossata</taxon>
        <taxon>Ditrysia</taxon>
        <taxon>Papilionoidea</taxon>
        <taxon>Nymphalidae</taxon>
        <taxon>Satyrinae</taxon>
        <taxon>Satyrini</taxon>
        <taxon>Mycalesina</taxon>
        <taxon>Bicyclus</taxon>
    </lineage>
</organism>
<feature type="compositionally biased region" description="Gly residues" evidence="1">
    <location>
        <begin position="1"/>
        <end position="10"/>
    </location>
</feature>
<evidence type="ECO:0000313" key="2">
    <source>
        <dbReference type="Proteomes" id="UP001652582"/>
    </source>
</evidence>
<keyword evidence="2" id="KW-1185">Reference proteome</keyword>
<accession>A0A6J1NEW6</accession>
<dbReference type="Proteomes" id="UP001652582">
    <property type="component" value="Chromosome Z"/>
</dbReference>
<feature type="region of interest" description="Disordered" evidence="1">
    <location>
        <begin position="151"/>
        <end position="234"/>
    </location>
</feature>
<evidence type="ECO:0000313" key="3">
    <source>
        <dbReference type="RefSeq" id="XP_023943533.2"/>
    </source>
</evidence>
<protein>
    <submittedName>
        <fullName evidence="3">Uncharacterized protein LOC112049747 isoform X1</fullName>
    </submittedName>
</protein>
<dbReference type="RefSeq" id="XP_023943533.2">
    <property type="nucleotide sequence ID" value="XM_024087765.2"/>
</dbReference>
<feature type="region of interest" description="Disordered" evidence="1">
    <location>
        <begin position="1"/>
        <end position="31"/>
    </location>
</feature>
<proteinExistence type="predicted"/>